<keyword evidence="3" id="KW-0731">Sigma factor</keyword>
<dbReference type="RefSeq" id="WP_229681499.1">
    <property type="nucleotide sequence ID" value="NZ_BMKW01000012.1"/>
</dbReference>
<evidence type="ECO:0000313" key="9">
    <source>
        <dbReference type="Proteomes" id="UP000661507"/>
    </source>
</evidence>
<dbReference type="SUPFAM" id="SSF88659">
    <property type="entry name" value="Sigma3 and sigma4 domains of RNA polymerase sigma factors"/>
    <property type="match status" value="1"/>
</dbReference>
<dbReference type="GO" id="GO:0016987">
    <property type="term" value="F:sigma factor activity"/>
    <property type="evidence" value="ECO:0007669"/>
    <property type="project" value="UniProtKB-KW"/>
</dbReference>
<dbReference type="GO" id="GO:0003677">
    <property type="term" value="F:DNA binding"/>
    <property type="evidence" value="ECO:0007669"/>
    <property type="project" value="UniProtKB-KW"/>
</dbReference>
<reference evidence="8" key="1">
    <citation type="journal article" date="2014" name="Int. J. Syst. Evol. Microbiol.">
        <title>Complete genome sequence of Corynebacterium casei LMG S-19264T (=DSM 44701T), isolated from a smear-ripened cheese.</title>
        <authorList>
            <consortium name="US DOE Joint Genome Institute (JGI-PGF)"/>
            <person name="Walter F."/>
            <person name="Albersmeier A."/>
            <person name="Kalinowski J."/>
            <person name="Ruckert C."/>
        </authorList>
    </citation>
    <scope>NUCLEOTIDE SEQUENCE</scope>
    <source>
        <strain evidence="8">CGMCC 1.3617</strain>
    </source>
</reference>
<keyword evidence="4" id="KW-0238">DNA-binding</keyword>
<dbReference type="NCBIfam" id="TIGR02937">
    <property type="entry name" value="sigma70-ECF"/>
    <property type="match status" value="1"/>
</dbReference>
<dbReference type="Pfam" id="PF04542">
    <property type="entry name" value="Sigma70_r2"/>
    <property type="match status" value="1"/>
</dbReference>
<evidence type="ECO:0000256" key="1">
    <source>
        <dbReference type="ARBA" id="ARBA00010641"/>
    </source>
</evidence>
<comment type="similarity">
    <text evidence="1">Belongs to the sigma-70 factor family. ECF subfamily.</text>
</comment>
<name>A0A917KYR4_9PROT</name>
<dbReference type="InterPro" id="IPR007627">
    <property type="entry name" value="RNA_pol_sigma70_r2"/>
</dbReference>
<evidence type="ECO:0000259" key="7">
    <source>
        <dbReference type="Pfam" id="PF08281"/>
    </source>
</evidence>
<evidence type="ECO:0000256" key="3">
    <source>
        <dbReference type="ARBA" id="ARBA00023082"/>
    </source>
</evidence>
<evidence type="ECO:0000256" key="5">
    <source>
        <dbReference type="ARBA" id="ARBA00023163"/>
    </source>
</evidence>
<feature type="domain" description="RNA polymerase sigma factor 70 region 4 type 2" evidence="7">
    <location>
        <begin position="155"/>
        <end position="207"/>
    </location>
</feature>
<reference evidence="8" key="2">
    <citation type="submission" date="2020-09" db="EMBL/GenBank/DDBJ databases">
        <authorList>
            <person name="Sun Q."/>
            <person name="Zhou Y."/>
        </authorList>
    </citation>
    <scope>NUCLEOTIDE SEQUENCE</scope>
    <source>
        <strain evidence="8">CGMCC 1.3617</strain>
    </source>
</reference>
<protein>
    <recommendedName>
        <fullName evidence="10">Sigma-70 family RNA polymerase sigma factor</fullName>
    </recommendedName>
</protein>
<evidence type="ECO:0000259" key="6">
    <source>
        <dbReference type="Pfam" id="PF04542"/>
    </source>
</evidence>
<dbReference type="Proteomes" id="UP000661507">
    <property type="component" value="Unassembled WGS sequence"/>
</dbReference>
<dbReference type="InterPro" id="IPR036388">
    <property type="entry name" value="WH-like_DNA-bd_sf"/>
</dbReference>
<dbReference type="InterPro" id="IPR013249">
    <property type="entry name" value="RNA_pol_sigma70_r4_t2"/>
</dbReference>
<evidence type="ECO:0008006" key="10">
    <source>
        <dbReference type="Google" id="ProtNLM"/>
    </source>
</evidence>
<dbReference type="InterPro" id="IPR014284">
    <property type="entry name" value="RNA_pol_sigma-70_dom"/>
</dbReference>
<dbReference type="GO" id="GO:0006352">
    <property type="term" value="P:DNA-templated transcription initiation"/>
    <property type="evidence" value="ECO:0007669"/>
    <property type="project" value="InterPro"/>
</dbReference>
<sequence>MSAALGYPAPPLRFLARPVRPMVRAQHKGRAVAGESDGQWEAWMVAAQAGDARAYDRLLRDCLPLLRAIARRRIRDSHEAEDAVQDTLLTIHRMIATYDPDRPLRPWIVAIAERRCVDRLRRRGRGAGRETPIDDHAETLAAPAGETGEERIAGRQLREAVAELPESQRTALRLAKLEDLPLAEASRRSGLSIGALKVATHRALRSLRRRLGAEDEQ</sequence>
<dbReference type="PANTHER" id="PTHR43133">
    <property type="entry name" value="RNA POLYMERASE ECF-TYPE SIGMA FACTO"/>
    <property type="match status" value="1"/>
</dbReference>
<keyword evidence="2" id="KW-0805">Transcription regulation</keyword>
<dbReference type="AlphaFoldDB" id="A0A917KYR4"/>
<dbReference type="Pfam" id="PF08281">
    <property type="entry name" value="Sigma70_r4_2"/>
    <property type="match status" value="1"/>
</dbReference>
<dbReference type="PANTHER" id="PTHR43133:SF58">
    <property type="entry name" value="ECF RNA POLYMERASE SIGMA FACTOR SIGD"/>
    <property type="match status" value="1"/>
</dbReference>
<gene>
    <name evidence="8" type="ORF">GCM10011320_45200</name>
</gene>
<comment type="caution">
    <text evidence="8">The sequence shown here is derived from an EMBL/GenBank/DDBJ whole genome shotgun (WGS) entry which is preliminary data.</text>
</comment>
<dbReference type="SUPFAM" id="SSF88946">
    <property type="entry name" value="Sigma2 domain of RNA polymerase sigma factors"/>
    <property type="match status" value="1"/>
</dbReference>
<dbReference type="InterPro" id="IPR013324">
    <property type="entry name" value="RNA_pol_sigma_r3/r4-like"/>
</dbReference>
<dbReference type="EMBL" id="BMKW01000012">
    <property type="protein sequence ID" value="GGJ32540.1"/>
    <property type="molecule type" value="Genomic_DNA"/>
</dbReference>
<proteinExistence type="inferred from homology"/>
<keyword evidence="9" id="KW-1185">Reference proteome</keyword>
<dbReference type="Gene3D" id="1.10.10.10">
    <property type="entry name" value="Winged helix-like DNA-binding domain superfamily/Winged helix DNA-binding domain"/>
    <property type="match status" value="1"/>
</dbReference>
<dbReference type="InterPro" id="IPR013325">
    <property type="entry name" value="RNA_pol_sigma_r2"/>
</dbReference>
<dbReference type="InterPro" id="IPR039425">
    <property type="entry name" value="RNA_pol_sigma-70-like"/>
</dbReference>
<feature type="domain" description="RNA polymerase sigma-70 region 2" evidence="6">
    <location>
        <begin position="58"/>
        <end position="125"/>
    </location>
</feature>
<dbReference type="Gene3D" id="1.10.1740.10">
    <property type="match status" value="1"/>
</dbReference>
<evidence type="ECO:0000256" key="4">
    <source>
        <dbReference type="ARBA" id="ARBA00023125"/>
    </source>
</evidence>
<organism evidence="8 9">
    <name type="scientific">Neoroseomonas lacus</name>
    <dbReference type="NCBI Taxonomy" id="287609"/>
    <lineage>
        <taxon>Bacteria</taxon>
        <taxon>Pseudomonadati</taxon>
        <taxon>Pseudomonadota</taxon>
        <taxon>Alphaproteobacteria</taxon>
        <taxon>Acetobacterales</taxon>
        <taxon>Acetobacteraceae</taxon>
        <taxon>Neoroseomonas</taxon>
    </lineage>
</organism>
<accession>A0A917KYR4</accession>
<evidence type="ECO:0000313" key="8">
    <source>
        <dbReference type="EMBL" id="GGJ32540.1"/>
    </source>
</evidence>
<evidence type="ECO:0000256" key="2">
    <source>
        <dbReference type="ARBA" id="ARBA00023015"/>
    </source>
</evidence>
<keyword evidence="5" id="KW-0804">Transcription</keyword>